<dbReference type="WBParaSite" id="jg7490">
    <property type="protein sequence ID" value="jg7490"/>
    <property type="gene ID" value="jg7490"/>
</dbReference>
<reference evidence="2" key="1">
    <citation type="submission" date="2022-11" db="UniProtKB">
        <authorList>
            <consortium name="WormBaseParasite"/>
        </authorList>
    </citation>
    <scope>IDENTIFICATION</scope>
</reference>
<keyword evidence="1" id="KW-1185">Reference proteome</keyword>
<name>A0A915EML0_9BILA</name>
<accession>A0A915EML0</accession>
<dbReference type="AlphaFoldDB" id="A0A915EML0"/>
<evidence type="ECO:0000313" key="1">
    <source>
        <dbReference type="Proteomes" id="UP000887574"/>
    </source>
</evidence>
<sequence length="68" mass="8186">MQPVVRVPLVLTAAQAQETRLFVSNWQAENVSEDLPQLRDWRRFKNNRPWARRFTPEEVRQAYIDYTP</sequence>
<proteinExistence type="predicted"/>
<dbReference type="Proteomes" id="UP000887574">
    <property type="component" value="Unplaced"/>
</dbReference>
<protein>
    <submittedName>
        <fullName evidence="2">Uncharacterized protein</fullName>
    </submittedName>
</protein>
<organism evidence="1 2">
    <name type="scientific">Ditylenchus dipsaci</name>
    <dbReference type="NCBI Taxonomy" id="166011"/>
    <lineage>
        <taxon>Eukaryota</taxon>
        <taxon>Metazoa</taxon>
        <taxon>Ecdysozoa</taxon>
        <taxon>Nematoda</taxon>
        <taxon>Chromadorea</taxon>
        <taxon>Rhabditida</taxon>
        <taxon>Tylenchina</taxon>
        <taxon>Tylenchomorpha</taxon>
        <taxon>Sphaerularioidea</taxon>
        <taxon>Anguinidae</taxon>
        <taxon>Anguininae</taxon>
        <taxon>Ditylenchus</taxon>
    </lineage>
</organism>
<evidence type="ECO:0000313" key="2">
    <source>
        <dbReference type="WBParaSite" id="jg7490"/>
    </source>
</evidence>